<keyword evidence="1" id="KW-1133">Transmembrane helix</keyword>
<keyword evidence="3" id="KW-1185">Reference proteome</keyword>
<dbReference type="EMBL" id="JAWXVI010000016">
    <property type="protein sequence ID" value="MDX6192023.1"/>
    <property type="molecule type" value="Genomic_DNA"/>
</dbReference>
<name>A0ABU4RHI4_9FLAO</name>
<keyword evidence="1" id="KW-0472">Membrane</keyword>
<accession>A0ABU4RHI4</accession>
<comment type="caution">
    <text evidence="2">The sequence shown here is derived from an EMBL/GenBank/DDBJ whole genome shotgun (WGS) entry which is preliminary data.</text>
</comment>
<sequence length="99" mass="11703">MESYQLINEKNLDQFHKMLTAKKRNGFVIIEHNEKLPYAVLSKEKKEINHPFHLFLTVLTMGLWSIVWLYFVISFSKKKDILVALDEDGNVFEEKCLSK</sequence>
<protein>
    <submittedName>
        <fullName evidence="2">Uncharacterized protein</fullName>
    </submittedName>
</protein>
<gene>
    <name evidence="2" type="ORF">SGQ83_21960</name>
</gene>
<dbReference type="RefSeq" id="WP_047779096.1">
    <property type="nucleotide sequence ID" value="NZ_CP087134.1"/>
</dbReference>
<feature type="transmembrane region" description="Helical" evidence="1">
    <location>
        <begin position="52"/>
        <end position="73"/>
    </location>
</feature>
<proteinExistence type="predicted"/>
<evidence type="ECO:0000256" key="1">
    <source>
        <dbReference type="SAM" id="Phobius"/>
    </source>
</evidence>
<dbReference type="Proteomes" id="UP001273350">
    <property type="component" value="Unassembled WGS sequence"/>
</dbReference>
<keyword evidence="1" id="KW-0812">Transmembrane</keyword>
<evidence type="ECO:0000313" key="3">
    <source>
        <dbReference type="Proteomes" id="UP001273350"/>
    </source>
</evidence>
<reference evidence="2 3" key="1">
    <citation type="submission" date="2023-11" db="EMBL/GenBank/DDBJ databases">
        <title>Unpublished Manusciprt.</title>
        <authorList>
            <person name="Saticioglu I.B."/>
            <person name="Ay H."/>
            <person name="Ajmi N."/>
            <person name="Altun S."/>
            <person name="Duman M."/>
        </authorList>
    </citation>
    <scope>NUCLEOTIDE SEQUENCE [LARGE SCALE GENOMIC DNA]</scope>
    <source>
        <strain evidence="2 3">Fl-318</strain>
    </source>
</reference>
<evidence type="ECO:0000313" key="2">
    <source>
        <dbReference type="EMBL" id="MDX6192023.1"/>
    </source>
</evidence>
<organism evidence="2 3">
    <name type="scientific">Flavobacterium cupriresistens</name>
    <dbReference type="NCBI Taxonomy" id="2893885"/>
    <lineage>
        <taxon>Bacteria</taxon>
        <taxon>Pseudomonadati</taxon>
        <taxon>Bacteroidota</taxon>
        <taxon>Flavobacteriia</taxon>
        <taxon>Flavobacteriales</taxon>
        <taxon>Flavobacteriaceae</taxon>
        <taxon>Flavobacterium</taxon>
    </lineage>
</organism>